<name>A0A8J6PEQ9_9HYPH</name>
<keyword evidence="1" id="KW-0472">Membrane</keyword>
<dbReference type="EMBL" id="JACVVX010000001">
    <property type="protein sequence ID" value="MBD0413614.1"/>
    <property type="molecule type" value="Genomic_DNA"/>
</dbReference>
<dbReference type="AlphaFoldDB" id="A0A8J6PEQ9"/>
<evidence type="ECO:0000256" key="1">
    <source>
        <dbReference type="SAM" id="Phobius"/>
    </source>
</evidence>
<evidence type="ECO:0000313" key="2">
    <source>
        <dbReference type="EMBL" id="MBD0413614.1"/>
    </source>
</evidence>
<comment type="caution">
    <text evidence="2">The sequence shown here is derived from an EMBL/GenBank/DDBJ whole genome shotgun (WGS) entry which is preliminary data.</text>
</comment>
<keyword evidence="1" id="KW-0812">Transmembrane</keyword>
<accession>A0A8J6PEQ9</accession>
<dbReference type="Proteomes" id="UP000643405">
    <property type="component" value="Unassembled WGS sequence"/>
</dbReference>
<organism evidence="2 3">
    <name type="scientific">Oryzicola mucosus</name>
    <dbReference type="NCBI Taxonomy" id="2767425"/>
    <lineage>
        <taxon>Bacteria</taxon>
        <taxon>Pseudomonadati</taxon>
        <taxon>Pseudomonadota</taxon>
        <taxon>Alphaproteobacteria</taxon>
        <taxon>Hyphomicrobiales</taxon>
        <taxon>Phyllobacteriaceae</taxon>
        <taxon>Oryzicola</taxon>
    </lineage>
</organism>
<evidence type="ECO:0000313" key="3">
    <source>
        <dbReference type="Proteomes" id="UP000643405"/>
    </source>
</evidence>
<dbReference type="GO" id="GO:0005886">
    <property type="term" value="C:plasma membrane"/>
    <property type="evidence" value="ECO:0007669"/>
    <property type="project" value="TreeGrafter"/>
</dbReference>
<dbReference type="InterPro" id="IPR007401">
    <property type="entry name" value="DUF454"/>
</dbReference>
<feature type="transmembrane region" description="Helical" evidence="1">
    <location>
        <begin position="97"/>
        <end position="116"/>
    </location>
</feature>
<dbReference type="PIRSF" id="PIRSF016789">
    <property type="entry name" value="DUF454"/>
    <property type="match status" value="1"/>
</dbReference>
<dbReference type="RefSeq" id="WP_188163035.1">
    <property type="nucleotide sequence ID" value="NZ_JACVVX010000001.1"/>
</dbReference>
<gene>
    <name evidence="2" type="ORF">ICI42_03000</name>
</gene>
<dbReference type="Pfam" id="PF04304">
    <property type="entry name" value="DUF454"/>
    <property type="match status" value="1"/>
</dbReference>
<protein>
    <submittedName>
        <fullName evidence="2">YbaN family protein</fullName>
    </submittedName>
</protein>
<dbReference type="PANTHER" id="PTHR35813:SF1">
    <property type="entry name" value="INNER MEMBRANE PROTEIN YBAN"/>
    <property type="match status" value="1"/>
</dbReference>
<keyword evidence="3" id="KW-1185">Reference proteome</keyword>
<reference evidence="2" key="1">
    <citation type="submission" date="2020-09" db="EMBL/GenBank/DDBJ databases">
        <title>Genome seq and assembly of Tianweitania sp.</title>
        <authorList>
            <person name="Chhetri G."/>
        </authorList>
    </citation>
    <scope>NUCLEOTIDE SEQUENCE</scope>
    <source>
        <strain evidence="2">Rool2</strain>
    </source>
</reference>
<keyword evidence="1" id="KW-1133">Transmembrane helix</keyword>
<dbReference type="PANTHER" id="PTHR35813">
    <property type="entry name" value="INNER MEMBRANE PROTEIN YBAN"/>
    <property type="match status" value="1"/>
</dbReference>
<sequence>MLRRSGYLVLGFLMLALGVIGAVLPVMPTTIFLILAAWFFGRSSPRLEAWLLNHRRFGPSLRAWREEGAIPRRAKLLACLGMASGYGIFFITVQPGLWLALGVAVFMLGSAFYVTTRPEPSAQADKVPRQ</sequence>
<proteinExistence type="predicted"/>